<sequence>MLSRKASVGAFLIGGILLFGVGLFLIGSRQKVFSRGFHVYSDFRSVSGLETGANVRVSGLEAGEVEEIQVPSQASSLFRVKLRLTEKVHPLVRQDSLAVIQTEGLVGDKFVEIDKGTDQAEECQEGGTIRSKEPFDFADLMQDARNLFKTTNSTMESAGQVADNVNNTLGTFLTPESDGKNGAVHLSETMASAQRAMGNLADDTEAMKHNFFLRGFFKKRGFYDLSELTPAQYRTSKFVKDKSVKRVWLDGGQVFSSPTKGSEDLSQQGRAEVDKAMAEFVPDLPNRPIVVEGYSERGSPDERFRRSEQHALAVQRYLQTRFKLASSLVGAIPLGDTPPESTGKQQWDGVALVLLP</sequence>
<dbReference type="Pfam" id="PF00691">
    <property type="entry name" value="OmpA"/>
    <property type="match status" value="1"/>
</dbReference>
<dbReference type="EMBL" id="JF429415">
    <property type="protein sequence ID" value="AEQ20561.1"/>
    <property type="molecule type" value="Genomic_DNA"/>
</dbReference>
<feature type="transmembrane region" description="Helical" evidence="1">
    <location>
        <begin position="6"/>
        <end position="26"/>
    </location>
</feature>
<dbReference type="InterPro" id="IPR036737">
    <property type="entry name" value="OmpA-like_sf"/>
</dbReference>
<proteinExistence type="predicted"/>
<dbReference type="Gene3D" id="3.30.1330.60">
    <property type="entry name" value="OmpA-like domain"/>
    <property type="match status" value="1"/>
</dbReference>
<dbReference type="InterPro" id="IPR006665">
    <property type="entry name" value="OmpA-like"/>
</dbReference>
<evidence type="ECO:0000256" key="1">
    <source>
        <dbReference type="SAM" id="Phobius"/>
    </source>
</evidence>
<name>G4WVV9_9BACT</name>
<keyword evidence="1" id="KW-0472">Membrane</keyword>
<protein>
    <submittedName>
        <fullName evidence="4">ABC-type transport system protein</fullName>
    </submittedName>
</protein>
<dbReference type="PANTHER" id="PTHR33371:SF4">
    <property type="entry name" value="INTERMEMBRANE PHOSPHOLIPID TRANSPORT SYSTEM BINDING PROTEIN MLAD"/>
    <property type="match status" value="1"/>
</dbReference>
<dbReference type="InterPro" id="IPR003399">
    <property type="entry name" value="Mce/MlaD"/>
</dbReference>
<evidence type="ECO:0000259" key="2">
    <source>
        <dbReference type="Pfam" id="PF00691"/>
    </source>
</evidence>
<feature type="domain" description="OmpA-like" evidence="2">
    <location>
        <begin position="260"/>
        <end position="338"/>
    </location>
</feature>
<reference evidence="4" key="1">
    <citation type="journal article" date="2004" name="Appl. Environ. Microbiol.">
        <title>Long-chain N-acyltyrosine synthases from environmental DNA.</title>
        <authorList>
            <person name="Brady S.F."/>
            <person name="Chao C.J."/>
            <person name="Clardy J."/>
        </authorList>
    </citation>
    <scope>NUCLEOTIDE SEQUENCE</scope>
</reference>
<evidence type="ECO:0000259" key="3">
    <source>
        <dbReference type="Pfam" id="PF02470"/>
    </source>
</evidence>
<organism evidence="4">
    <name type="scientific">uncultured bacterium CSLD10</name>
    <dbReference type="NCBI Taxonomy" id="1091573"/>
    <lineage>
        <taxon>Bacteria</taxon>
        <taxon>environmental samples</taxon>
    </lineage>
</organism>
<dbReference type="PANTHER" id="PTHR33371">
    <property type="entry name" value="INTERMEMBRANE PHOSPHOLIPID TRANSPORT SYSTEM BINDING PROTEIN MLAD-RELATED"/>
    <property type="match status" value="1"/>
</dbReference>
<dbReference type="InterPro" id="IPR052336">
    <property type="entry name" value="MlaD_Phospholipid_Transporter"/>
</dbReference>
<keyword evidence="1" id="KW-0812">Transmembrane</keyword>
<dbReference type="Pfam" id="PF02470">
    <property type="entry name" value="MlaD"/>
    <property type="match status" value="1"/>
</dbReference>
<keyword evidence="1" id="KW-1133">Transmembrane helix</keyword>
<reference evidence="4" key="2">
    <citation type="journal article" date="2011" name="J. Bacteriol.">
        <title>Long-chain N-acyl amino acid synthases are linked to the putative PEP-CTERM/exosortase protein-sorting system in Gram-negative bacteria.</title>
        <authorList>
            <person name="Craig J.W."/>
            <person name="Cherry M.A."/>
            <person name="Brady S.F."/>
        </authorList>
    </citation>
    <scope>NUCLEOTIDE SEQUENCE</scope>
</reference>
<evidence type="ECO:0000313" key="4">
    <source>
        <dbReference type="EMBL" id="AEQ20561.1"/>
    </source>
</evidence>
<dbReference type="SUPFAM" id="SSF103088">
    <property type="entry name" value="OmpA-like"/>
    <property type="match status" value="1"/>
</dbReference>
<feature type="domain" description="Mce/MlaD" evidence="3">
    <location>
        <begin position="36"/>
        <end position="116"/>
    </location>
</feature>
<dbReference type="AlphaFoldDB" id="G4WVV9"/>
<accession>G4WVV9</accession>